<dbReference type="InterPro" id="IPR003439">
    <property type="entry name" value="ABC_transporter-like_ATP-bd"/>
</dbReference>
<feature type="region of interest" description="Disordered" evidence="1">
    <location>
        <begin position="22"/>
        <end position="85"/>
    </location>
</feature>
<feature type="non-terminal residue" evidence="3">
    <location>
        <position position="1"/>
    </location>
</feature>
<proteinExistence type="predicted"/>
<dbReference type="Pfam" id="PF00005">
    <property type="entry name" value="ABC_tran"/>
    <property type="match status" value="1"/>
</dbReference>
<dbReference type="Proteomes" id="UP000727056">
    <property type="component" value="Unassembled WGS sequence"/>
</dbReference>
<feature type="compositionally biased region" description="Pro residues" evidence="1">
    <location>
        <begin position="53"/>
        <end position="68"/>
    </location>
</feature>
<dbReference type="EMBL" id="JAAVJC010000179">
    <property type="protein sequence ID" value="NJQ16672.1"/>
    <property type="molecule type" value="Genomic_DNA"/>
</dbReference>
<evidence type="ECO:0000259" key="2">
    <source>
        <dbReference type="Pfam" id="PF00005"/>
    </source>
</evidence>
<keyword evidence="4" id="KW-1185">Reference proteome</keyword>
<dbReference type="SUPFAM" id="SSF52540">
    <property type="entry name" value="P-loop containing nucleoside triphosphate hydrolases"/>
    <property type="match status" value="1"/>
</dbReference>
<reference evidence="3 4" key="1">
    <citation type="submission" date="2020-03" db="EMBL/GenBank/DDBJ databases">
        <title>Draft genome of Streptomyces sp. ventii, isolated from the Axial Seamount in the Pacific Ocean, and resequencing of the two type strains Streptomyces lonarensis strain NCL 716 and Streptomyces bohaiensis strain 11A07.</title>
        <authorList>
            <person name="Loughran R.M."/>
            <person name="Pfannmuller K.M."/>
            <person name="Wasson B.J."/>
            <person name="Deadmond M.C."/>
            <person name="Paddock B.E."/>
            <person name="Koyack M.J."/>
            <person name="Gallegos D.A."/>
            <person name="Mitchell E.A."/>
            <person name="Ushijima B."/>
            <person name="Saw J.H."/>
            <person name="Mcphail K.L."/>
            <person name="Videau P."/>
        </authorList>
    </citation>
    <scope>NUCLEOTIDE SEQUENCE [LARGE SCALE GENOMIC DNA]</scope>
    <source>
        <strain evidence="3 4">11A07</strain>
    </source>
</reference>
<keyword evidence="3" id="KW-0067">ATP-binding</keyword>
<feature type="domain" description="ABC transporter" evidence="2">
    <location>
        <begin position="1"/>
        <end position="44"/>
    </location>
</feature>
<dbReference type="PANTHER" id="PTHR43875">
    <property type="entry name" value="MALTODEXTRIN IMPORT ATP-BINDING PROTEIN MSMX"/>
    <property type="match status" value="1"/>
</dbReference>
<comment type="caution">
    <text evidence="3">The sequence shown here is derived from an EMBL/GenBank/DDBJ whole genome shotgun (WGS) entry which is preliminary data.</text>
</comment>
<sequence length="85" mass="8882">LLGPSGCGKTTLLRTVAGLEESSGGALRIGDVDVTRTPPPPRRQSRCAVPEPTATPTPPTPPARPPLRPNTAVRPRRWPTAPATS</sequence>
<evidence type="ECO:0000313" key="4">
    <source>
        <dbReference type="Proteomes" id="UP000727056"/>
    </source>
</evidence>
<dbReference type="PANTHER" id="PTHR43875:SF1">
    <property type="entry name" value="OSMOPROTECTIVE COMPOUNDS UPTAKE ATP-BINDING PROTEIN GGTA"/>
    <property type="match status" value="1"/>
</dbReference>
<evidence type="ECO:0000313" key="3">
    <source>
        <dbReference type="EMBL" id="NJQ16672.1"/>
    </source>
</evidence>
<dbReference type="RefSeq" id="WP_168089388.1">
    <property type="nucleotide sequence ID" value="NZ_JAAVJC010000179.1"/>
</dbReference>
<name>A0ABX1CHM4_9ACTN</name>
<protein>
    <submittedName>
        <fullName evidence="3">ATP-binding cassette domain-containing protein</fullName>
    </submittedName>
</protein>
<dbReference type="GO" id="GO:0005524">
    <property type="term" value="F:ATP binding"/>
    <property type="evidence" value="ECO:0007669"/>
    <property type="project" value="UniProtKB-KW"/>
</dbReference>
<accession>A0ABX1CHM4</accession>
<dbReference type="Gene3D" id="3.40.50.300">
    <property type="entry name" value="P-loop containing nucleotide triphosphate hydrolases"/>
    <property type="match status" value="1"/>
</dbReference>
<gene>
    <name evidence="3" type="ORF">HCN52_17475</name>
</gene>
<organism evidence="3 4">
    <name type="scientific">Streptomyces bohaiensis</name>
    <dbReference type="NCBI Taxonomy" id="1431344"/>
    <lineage>
        <taxon>Bacteria</taxon>
        <taxon>Bacillati</taxon>
        <taxon>Actinomycetota</taxon>
        <taxon>Actinomycetes</taxon>
        <taxon>Kitasatosporales</taxon>
        <taxon>Streptomycetaceae</taxon>
        <taxon>Streptomyces</taxon>
    </lineage>
</organism>
<dbReference type="InterPro" id="IPR047641">
    <property type="entry name" value="ABC_transpr_MalK/UgpC-like"/>
</dbReference>
<keyword evidence="3" id="KW-0547">Nucleotide-binding</keyword>
<evidence type="ECO:0000256" key="1">
    <source>
        <dbReference type="SAM" id="MobiDB-lite"/>
    </source>
</evidence>
<dbReference type="InterPro" id="IPR027417">
    <property type="entry name" value="P-loop_NTPase"/>
</dbReference>